<dbReference type="PANTHER" id="PTHR21237:SF23">
    <property type="entry name" value="GRPE PROTEIN HOMOLOG, MITOCHONDRIAL"/>
    <property type="match status" value="1"/>
</dbReference>
<evidence type="ECO:0000256" key="3">
    <source>
        <dbReference type="HAMAP-Rule" id="MF_01151"/>
    </source>
</evidence>
<dbReference type="GO" id="GO:0051087">
    <property type="term" value="F:protein-folding chaperone binding"/>
    <property type="evidence" value="ECO:0007669"/>
    <property type="project" value="InterPro"/>
</dbReference>
<dbReference type="SUPFAM" id="SSF58014">
    <property type="entry name" value="Coiled-coil domain of nucleotide exchange factor GrpE"/>
    <property type="match status" value="1"/>
</dbReference>
<dbReference type="Pfam" id="PF01025">
    <property type="entry name" value="GrpE"/>
    <property type="match status" value="1"/>
</dbReference>
<dbReference type="OrthoDB" id="9812586at2"/>
<keyword evidence="8" id="KW-1185">Reference proteome</keyword>
<feature type="compositionally biased region" description="Basic and acidic residues" evidence="6">
    <location>
        <begin position="42"/>
        <end position="57"/>
    </location>
</feature>
<dbReference type="HAMAP" id="MF_01151">
    <property type="entry name" value="GrpE"/>
    <property type="match status" value="1"/>
</dbReference>
<dbReference type="SUPFAM" id="SSF51064">
    <property type="entry name" value="Head domain of nucleotide exchange factor GrpE"/>
    <property type="match status" value="1"/>
</dbReference>
<dbReference type="InterPro" id="IPR013805">
    <property type="entry name" value="GrpE_CC"/>
</dbReference>
<dbReference type="NCBIfam" id="NF010757">
    <property type="entry name" value="PRK14160.1"/>
    <property type="match status" value="1"/>
</dbReference>
<evidence type="ECO:0000256" key="2">
    <source>
        <dbReference type="ARBA" id="ARBA00023186"/>
    </source>
</evidence>
<evidence type="ECO:0000256" key="6">
    <source>
        <dbReference type="SAM" id="MobiDB-lite"/>
    </source>
</evidence>
<gene>
    <name evidence="3 7" type="primary">grpE</name>
    <name evidence="7" type="ORF">Cspa_c09180</name>
</gene>
<dbReference type="STRING" id="36745.CLSAP_09560"/>
<proteinExistence type="inferred from homology"/>
<comment type="function">
    <text evidence="3 4">Participates actively in the response to hyperosmotic and heat shock by preventing the aggregation of stress-denatured proteins, in association with DnaK and GrpE. It is the nucleotide exchange factor for DnaK and may function as a thermosensor. Unfolded proteins bind initially to DnaJ; upon interaction with the DnaJ-bound protein, DnaK hydrolyzes its bound ATP, resulting in the formation of a stable complex. GrpE releases ADP from DnaK; ATP binding to DnaK triggers the release of the substrate protein, thus completing the reaction cycle. Several rounds of ATP-dependent interactions between DnaJ, DnaK and GrpE are required for fully efficient folding.</text>
</comment>
<keyword evidence="3 4" id="KW-0346">Stress response</keyword>
<dbReference type="PANTHER" id="PTHR21237">
    <property type="entry name" value="GRPE PROTEIN"/>
    <property type="match status" value="1"/>
</dbReference>
<dbReference type="InterPro" id="IPR009012">
    <property type="entry name" value="GrpE_head"/>
</dbReference>
<feature type="compositionally biased region" description="Acidic residues" evidence="6">
    <location>
        <begin position="32"/>
        <end position="41"/>
    </location>
</feature>
<dbReference type="Gene3D" id="2.30.22.10">
    <property type="entry name" value="Head domain of nucleotide exchange factor GrpE"/>
    <property type="match status" value="1"/>
</dbReference>
<evidence type="ECO:0000313" key="8">
    <source>
        <dbReference type="Proteomes" id="UP000011728"/>
    </source>
</evidence>
<dbReference type="InterPro" id="IPR000740">
    <property type="entry name" value="GrpE"/>
</dbReference>
<dbReference type="RefSeq" id="WP_015391020.1">
    <property type="nucleotide sequence ID" value="NC_020291.1"/>
</dbReference>
<evidence type="ECO:0000313" key="7">
    <source>
        <dbReference type="EMBL" id="AGF54694.1"/>
    </source>
</evidence>
<dbReference type="Proteomes" id="UP000011728">
    <property type="component" value="Chromosome"/>
</dbReference>
<accession>M1M9R1</accession>
<dbReference type="AlphaFoldDB" id="M1M9R1"/>
<dbReference type="PROSITE" id="PS01071">
    <property type="entry name" value="GRPE"/>
    <property type="match status" value="1"/>
</dbReference>
<reference evidence="7 8" key="1">
    <citation type="submission" date="2013-02" db="EMBL/GenBank/DDBJ databases">
        <title>Genome sequence of Clostridium saccharoperbutylacetonicum N1-4(HMT).</title>
        <authorList>
            <person name="Poehlein A."/>
            <person name="Daniel R."/>
        </authorList>
    </citation>
    <scope>NUCLEOTIDE SEQUENCE [LARGE SCALE GENOMIC DNA]</scope>
    <source>
        <strain evidence="8">N1-4(HMT)</strain>
    </source>
</reference>
<name>M1M9R1_9CLOT</name>
<comment type="similarity">
    <text evidence="1 3 5">Belongs to the GrpE family.</text>
</comment>
<dbReference type="GO" id="GO:0051082">
    <property type="term" value="F:unfolded protein binding"/>
    <property type="evidence" value="ECO:0007669"/>
    <property type="project" value="TreeGrafter"/>
</dbReference>
<dbReference type="KEGG" id="csr:Cspa_c09180"/>
<feature type="region of interest" description="Disordered" evidence="6">
    <location>
        <begin position="1"/>
        <end position="57"/>
    </location>
</feature>
<dbReference type="Gene3D" id="3.90.20.20">
    <property type="match status" value="1"/>
</dbReference>
<dbReference type="CDD" id="cd00446">
    <property type="entry name" value="GrpE"/>
    <property type="match status" value="1"/>
</dbReference>
<dbReference type="NCBIfam" id="NF010738">
    <property type="entry name" value="PRK14140.1"/>
    <property type="match status" value="1"/>
</dbReference>
<dbReference type="GO" id="GO:0005737">
    <property type="term" value="C:cytoplasm"/>
    <property type="evidence" value="ECO:0007669"/>
    <property type="project" value="UniProtKB-SubCell"/>
</dbReference>
<comment type="subcellular location">
    <subcellularLocation>
        <location evidence="3">Cytoplasm</location>
    </subcellularLocation>
</comment>
<keyword evidence="2 3" id="KW-0143">Chaperone</keyword>
<sequence>MEENKEIINEELKEEENEVQGTEEANVSENTEAAEENSEDSEANKLEEENKKLQEELDSTKDRLLRLTAEYDNYRKRTVKEKEGIYSDAYVDVLKEVIPILDNLERAVAADGSIEDLKKGIEMTIKGCVDSFAKLGVEEIDTSGEFDPNLHNAVMHIEDENLGKNVIAEVFQKGYKKDDKIIRHTMVKVAN</sequence>
<dbReference type="GO" id="GO:0006457">
    <property type="term" value="P:protein folding"/>
    <property type="evidence" value="ECO:0007669"/>
    <property type="project" value="InterPro"/>
</dbReference>
<dbReference type="GO" id="GO:0042803">
    <property type="term" value="F:protein homodimerization activity"/>
    <property type="evidence" value="ECO:0007669"/>
    <property type="project" value="InterPro"/>
</dbReference>
<comment type="subunit">
    <text evidence="3">Homodimer.</text>
</comment>
<dbReference type="HOGENOM" id="CLU_057217_5_0_9"/>
<dbReference type="PRINTS" id="PR00773">
    <property type="entry name" value="GRPEPROTEIN"/>
</dbReference>
<dbReference type="eggNOG" id="COG0576">
    <property type="taxonomic scope" value="Bacteria"/>
</dbReference>
<organism evidence="7 8">
    <name type="scientific">Clostridium saccharoperbutylacetonicum N1-4(HMT)</name>
    <dbReference type="NCBI Taxonomy" id="931276"/>
    <lineage>
        <taxon>Bacteria</taxon>
        <taxon>Bacillati</taxon>
        <taxon>Bacillota</taxon>
        <taxon>Clostridia</taxon>
        <taxon>Eubacteriales</taxon>
        <taxon>Clostridiaceae</taxon>
        <taxon>Clostridium</taxon>
    </lineage>
</organism>
<protein>
    <recommendedName>
        <fullName evidence="3 4">Protein GrpE</fullName>
    </recommendedName>
    <alternativeName>
        <fullName evidence="3">HSP-70 cofactor</fullName>
    </alternativeName>
</protein>
<evidence type="ECO:0000256" key="4">
    <source>
        <dbReference type="RuleBase" id="RU000639"/>
    </source>
</evidence>
<evidence type="ECO:0000256" key="1">
    <source>
        <dbReference type="ARBA" id="ARBA00009054"/>
    </source>
</evidence>
<dbReference type="EMBL" id="CP004121">
    <property type="protein sequence ID" value="AGF54694.1"/>
    <property type="molecule type" value="Genomic_DNA"/>
</dbReference>
<dbReference type="GO" id="GO:0000774">
    <property type="term" value="F:adenyl-nucleotide exchange factor activity"/>
    <property type="evidence" value="ECO:0007669"/>
    <property type="project" value="InterPro"/>
</dbReference>
<feature type="compositionally biased region" description="Basic and acidic residues" evidence="6">
    <location>
        <begin position="1"/>
        <end position="11"/>
    </location>
</feature>
<dbReference type="PATRIC" id="fig|931276.5.peg.874"/>
<evidence type="ECO:0000256" key="5">
    <source>
        <dbReference type="RuleBase" id="RU004478"/>
    </source>
</evidence>
<keyword evidence="3" id="KW-0963">Cytoplasm</keyword>